<keyword evidence="2" id="KW-1185">Reference proteome</keyword>
<dbReference type="EMBL" id="VITK01000019">
    <property type="protein sequence ID" value="TWA89553.1"/>
    <property type="molecule type" value="Genomic_DNA"/>
</dbReference>
<accession>A0A560CXG8</accession>
<proteinExistence type="predicted"/>
<reference evidence="1 2" key="1">
    <citation type="submission" date="2019-06" db="EMBL/GenBank/DDBJ databases">
        <title>Genomic Encyclopedia of Type Strains, Phase IV (KMG-V): Genome sequencing to study the core and pangenomes of soil and plant-associated prokaryotes.</title>
        <authorList>
            <person name="Whitman W."/>
        </authorList>
    </citation>
    <scope>NUCLEOTIDE SEQUENCE [LARGE SCALE GENOMIC DNA]</scope>
    <source>
        <strain evidence="1 2">BR 510</strain>
    </source>
</reference>
<dbReference type="AlphaFoldDB" id="A0A560CXG8"/>
<sequence length="53" mass="6199">MAEPAIADIDRCIETIEKSEKRWSGNAQYRKFLETELFCLREVRARLVVVQGE</sequence>
<organism evidence="1 2">
    <name type="scientific">Bradyrhizobium stylosanthis</name>
    <dbReference type="NCBI Taxonomy" id="1803665"/>
    <lineage>
        <taxon>Bacteria</taxon>
        <taxon>Pseudomonadati</taxon>
        <taxon>Pseudomonadota</taxon>
        <taxon>Alphaproteobacteria</taxon>
        <taxon>Hyphomicrobiales</taxon>
        <taxon>Nitrobacteraceae</taxon>
        <taxon>Bradyrhizobium</taxon>
    </lineage>
</organism>
<name>A0A560CXG8_9BRAD</name>
<dbReference type="Proteomes" id="UP000319949">
    <property type="component" value="Unassembled WGS sequence"/>
</dbReference>
<comment type="caution">
    <text evidence="1">The sequence shown here is derived from an EMBL/GenBank/DDBJ whole genome shotgun (WGS) entry which is preliminary data.</text>
</comment>
<protein>
    <submittedName>
        <fullName evidence="1">Uncharacterized protein</fullName>
    </submittedName>
</protein>
<evidence type="ECO:0000313" key="1">
    <source>
        <dbReference type="EMBL" id="TWA89553.1"/>
    </source>
</evidence>
<gene>
    <name evidence="1" type="ORF">FBZ96_11921</name>
</gene>
<evidence type="ECO:0000313" key="2">
    <source>
        <dbReference type="Proteomes" id="UP000319949"/>
    </source>
</evidence>